<accession>A0A1U7NCW9</accession>
<dbReference type="InterPro" id="IPR003760">
    <property type="entry name" value="PnrA-like"/>
</dbReference>
<keyword evidence="4" id="KW-1185">Reference proteome</keyword>
<dbReference type="GO" id="GO:0005886">
    <property type="term" value="C:plasma membrane"/>
    <property type="evidence" value="ECO:0007669"/>
    <property type="project" value="InterPro"/>
</dbReference>
<dbReference type="GeneID" id="82203881"/>
<gene>
    <name evidence="3" type="ORF">BO222_12160</name>
</gene>
<reference evidence="3 4" key="1">
    <citation type="submission" date="2016-11" db="EMBL/GenBank/DDBJ databases">
        <title>Description of two novel members of the family Erysipelotrichaceae: Ileibacterium lipovorans gen. nov., sp. nov. and Dubosiella newyorkensis, gen. nov., sp. nov.</title>
        <authorList>
            <person name="Cox L.M."/>
            <person name="Sohn J."/>
            <person name="Tyrrell K.L."/>
            <person name="Citron D.M."/>
            <person name="Lawson P.A."/>
            <person name="Patel N.B."/>
            <person name="Iizumi T."/>
            <person name="Perez-Perez G.I."/>
            <person name="Goldstein E.J."/>
            <person name="Blaser M.J."/>
        </authorList>
    </citation>
    <scope>NUCLEOTIDE SEQUENCE [LARGE SCALE GENOMIC DNA]</scope>
    <source>
        <strain evidence="3 4">NYU-BL-A3</strain>
    </source>
</reference>
<dbReference type="Pfam" id="PF02608">
    <property type="entry name" value="Bmp"/>
    <property type="match status" value="1"/>
</dbReference>
<dbReference type="EMBL" id="MPJW01000266">
    <property type="protein sequence ID" value="OLU36575.1"/>
    <property type="molecule type" value="Genomic_DNA"/>
</dbReference>
<evidence type="ECO:0000259" key="2">
    <source>
        <dbReference type="Pfam" id="PF02608"/>
    </source>
</evidence>
<dbReference type="OrthoDB" id="9769871at2"/>
<dbReference type="AlphaFoldDB" id="A0A1U7NCW9"/>
<sequence>MKSADAYEKAYRDGQQCYKQRVLEGKNPYLPVLDTITEDNKIRKNKPWKLKEISLDRVVGTKTGSRTEAFAANFMPLLKSGTEFAAKWENVYSAQIEEGLRDPIKVYELFGRYFVEEGNKRVSVLKFCKAASVMAEVREIVLETKDTKAAEIYQAFLNFQNLTGTDVILMSNPKNYNRLEKVLNVDTEHPFTEAETEDFEGQFKAFETAFNKMGGRKLRLSSGDAFLLYLDYYGFQKNNILTPSKIEKELKKIWPDLEIYPHKRETTVLTDTDTSEKKKILSLRTSPLKVAFIENTNAKSSSWTKEHIVAIEKIRKELGHEIDVTIYDEVNSEEEQIQALEEAIKKGNELIFTDSPEMLRISNQFAAAYPKVKILNCSLNTNTGKLRTFYSRDFEIQLLLGLIAGALTQSHHIGYIASYPIYGTAANINAFAIGVAMVNPNAEIFLDWSTTQEATVPDFPLDIDIIYIEGEKFDLDSKNAKASGLFDVRSGKFINLAKIETHWDVFYRKIIKAVLNNSYSVDEYNTGNDSINYWWGLSNGLLDVNFSEKMPAQLERLIRLVKDSMASSMFSPFKGDLVAQDGTINHMDQITLLDLAQMDWLNQNIVGSIPKDYQMLPEAEQLVNVHGLHTVKEEEQ</sequence>
<keyword evidence="1" id="KW-0732">Signal</keyword>
<comment type="caution">
    <text evidence="3">The sequence shown here is derived from an EMBL/GenBank/DDBJ whole genome shotgun (WGS) entry which is preliminary data.</text>
</comment>
<dbReference type="PANTHER" id="PTHR43208">
    <property type="entry name" value="ABC TRANSPORTER SUBSTRATE-BINDING PROTEIN"/>
    <property type="match status" value="1"/>
</dbReference>
<dbReference type="InterPro" id="IPR052910">
    <property type="entry name" value="ABC-Purine-Binding"/>
</dbReference>
<feature type="domain" description="ABC transporter substrate-binding protein PnrA-like" evidence="2">
    <location>
        <begin position="289"/>
        <end position="449"/>
    </location>
</feature>
<name>A0A1U7NCW9_9FIRM</name>
<evidence type="ECO:0000313" key="4">
    <source>
        <dbReference type="Proteomes" id="UP000186341"/>
    </source>
</evidence>
<proteinExistence type="predicted"/>
<dbReference type="PANTHER" id="PTHR43208:SF1">
    <property type="entry name" value="ABC TRANSPORTER SUBSTRATE-BINDING PROTEIN"/>
    <property type="match status" value="1"/>
</dbReference>
<dbReference type="Gene3D" id="3.40.50.2300">
    <property type="match status" value="2"/>
</dbReference>
<evidence type="ECO:0000256" key="1">
    <source>
        <dbReference type="ARBA" id="ARBA00022729"/>
    </source>
</evidence>
<organism evidence="3 4">
    <name type="scientific">Ileibacterium valens</name>
    <dbReference type="NCBI Taxonomy" id="1862668"/>
    <lineage>
        <taxon>Bacteria</taxon>
        <taxon>Bacillati</taxon>
        <taxon>Bacillota</taxon>
        <taxon>Erysipelotrichia</taxon>
        <taxon>Erysipelotrichales</taxon>
        <taxon>Erysipelotrichaceae</taxon>
        <taxon>Ileibacterium</taxon>
    </lineage>
</organism>
<dbReference type="RefSeq" id="WP_075821030.1">
    <property type="nucleotide sequence ID" value="NZ_CAJUTZ010000100.1"/>
</dbReference>
<protein>
    <recommendedName>
        <fullName evidence="2">ABC transporter substrate-binding protein PnrA-like domain-containing protein</fullName>
    </recommendedName>
</protein>
<dbReference type="Proteomes" id="UP000186341">
    <property type="component" value="Unassembled WGS sequence"/>
</dbReference>
<evidence type="ECO:0000313" key="3">
    <source>
        <dbReference type="EMBL" id="OLU36575.1"/>
    </source>
</evidence>